<accession>A0A7G1QA24</accession>
<dbReference type="RefSeq" id="WP_197743761.1">
    <property type="nucleotide sequence ID" value="NZ_LR778175.1"/>
</dbReference>
<evidence type="ECO:0000256" key="2">
    <source>
        <dbReference type="ARBA" id="ARBA00012146"/>
    </source>
</evidence>
<evidence type="ECO:0000256" key="1">
    <source>
        <dbReference type="ARBA" id="ARBA00001946"/>
    </source>
</evidence>
<keyword evidence="4 6" id="KW-0378">Hydrolase</keyword>
<evidence type="ECO:0000256" key="3">
    <source>
        <dbReference type="ARBA" id="ARBA00022723"/>
    </source>
</evidence>
<evidence type="ECO:0000313" key="6">
    <source>
        <dbReference type="EMBL" id="CAB1276150.1"/>
    </source>
</evidence>
<dbReference type="GO" id="GO:0000287">
    <property type="term" value="F:magnesium ion binding"/>
    <property type="evidence" value="ECO:0007669"/>
    <property type="project" value="InterPro"/>
</dbReference>
<keyword evidence="5" id="KW-0460">Magnesium</keyword>
<sequence>MTATRDFPKYRLHPWHGAETGATPPEFVHAYIEITPFDPIKYELDKVTGCLRVDRPQHGSSLPPSLYGLIPRTYSADKVASLCDGADRGDGDPLDICVITERPVNRSDILLEARVIGGIQTIDRGEVDDKIIAVLKGDSALDSVKDIIDLPSIYVERLRHYFVTYKMVPDQLSPVTLGKTYDRDHAFQVVQASMEDYAAAYIHDK</sequence>
<dbReference type="KEGG" id="ntg:NSCAC_1024"/>
<dbReference type="SUPFAM" id="SSF50324">
    <property type="entry name" value="Inorganic pyrophosphatase"/>
    <property type="match status" value="1"/>
</dbReference>
<organism evidence="6 7">
    <name type="scientific">Candidatus Nitrosacidococcus tergens</name>
    <dbReference type="NCBI Taxonomy" id="553981"/>
    <lineage>
        <taxon>Bacteria</taxon>
        <taxon>Pseudomonadati</taxon>
        <taxon>Pseudomonadota</taxon>
        <taxon>Gammaproteobacteria</taxon>
        <taxon>Chromatiales</taxon>
        <taxon>Chromatiaceae</taxon>
        <taxon>Candidatus Nitrosacidococcus</taxon>
    </lineage>
</organism>
<dbReference type="GO" id="GO:0006796">
    <property type="term" value="P:phosphate-containing compound metabolic process"/>
    <property type="evidence" value="ECO:0007669"/>
    <property type="project" value="InterPro"/>
</dbReference>
<dbReference type="PROSITE" id="PS00387">
    <property type="entry name" value="PPASE"/>
    <property type="match status" value="1"/>
</dbReference>
<dbReference type="Gene3D" id="3.90.80.10">
    <property type="entry name" value="Inorganic pyrophosphatase"/>
    <property type="match status" value="1"/>
</dbReference>
<dbReference type="NCBIfam" id="NF001886">
    <property type="entry name" value="PRK00642.1"/>
    <property type="match status" value="1"/>
</dbReference>
<keyword evidence="3" id="KW-0479">Metal-binding</keyword>
<proteinExistence type="predicted"/>
<dbReference type="EC" id="3.6.1.1" evidence="2"/>
<protein>
    <recommendedName>
        <fullName evidence="2">inorganic diphosphatase</fullName>
        <ecNumber evidence="2">3.6.1.1</ecNumber>
    </recommendedName>
</protein>
<keyword evidence="7" id="KW-1185">Reference proteome</keyword>
<dbReference type="Pfam" id="PF00719">
    <property type="entry name" value="Pyrophosphatase"/>
    <property type="match status" value="1"/>
</dbReference>
<dbReference type="GO" id="GO:0005737">
    <property type="term" value="C:cytoplasm"/>
    <property type="evidence" value="ECO:0007669"/>
    <property type="project" value="InterPro"/>
</dbReference>
<dbReference type="InterPro" id="IPR008162">
    <property type="entry name" value="Pyrophosphatase"/>
</dbReference>
<reference evidence="6 7" key="1">
    <citation type="submission" date="2020-03" db="EMBL/GenBank/DDBJ databases">
        <authorList>
            <person name="Picone N."/>
        </authorList>
    </citation>
    <scope>NUCLEOTIDE SEQUENCE [LARGE SCALE GENOMIC DNA]</scope>
    <source>
        <strain evidence="6">NSCAC1</strain>
    </source>
</reference>
<dbReference type="InterPro" id="IPR036649">
    <property type="entry name" value="Pyrophosphatase_sf"/>
</dbReference>
<comment type="cofactor">
    <cofactor evidence="1">
        <name>Mg(2+)</name>
        <dbReference type="ChEBI" id="CHEBI:18420"/>
    </cofactor>
</comment>
<dbReference type="EMBL" id="LR778175">
    <property type="protein sequence ID" value="CAB1276150.1"/>
    <property type="molecule type" value="Genomic_DNA"/>
</dbReference>
<evidence type="ECO:0000313" key="7">
    <source>
        <dbReference type="Proteomes" id="UP000516072"/>
    </source>
</evidence>
<evidence type="ECO:0000256" key="4">
    <source>
        <dbReference type="ARBA" id="ARBA00022801"/>
    </source>
</evidence>
<evidence type="ECO:0000256" key="5">
    <source>
        <dbReference type="ARBA" id="ARBA00022842"/>
    </source>
</evidence>
<gene>
    <name evidence="6" type="primary">ppa</name>
    <name evidence="6" type="ORF">NSCAC_1024</name>
</gene>
<dbReference type="AlphaFoldDB" id="A0A7G1QA24"/>
<dbReference type="PANTHER" id="PTHR10286">
    <property type="entry name" value="INORGANIC PYROPHOSPHATASE"/>
    <property type="match status" value="1"/>
</dbReference>
<name>A0A7G1QA24_9GAMM</name>
<dbReference type="GO" id="GO:0004427">
    <property type="term" value="F:inorganic diphosphate phosphatase activity"/>
    <property type="evidence" value="ECO:0007669"/>
    <property type="project" value="UniProtKB-EC"/>
</dbReference>
<dbReference type="Proteomes" id="UP000516072">
    <property type="component" value="Chromosome"/>
</dbReference>